<reference evidence="2" key="1">
    <citation type="journal article" date="2020" name="Nat. Commun.">
        <title>Large-scale genome sequencing of mycorrhizal fungi provides insights into the early evolution of symbiotic traits.</title>
        <authorList>
            <person name="Miyauchi S."/>
            <person name="Kiss E."/>
            <person name="Kuo A."/>
            <person name="Drula E."/>
            <person name="Kohler A."/>
            <person name="Sanchez-Garcia M."/>
            <person name="Morin E."/>
            <person name="Andreopoulos B."/>
            <person name="Barry K.W."/>
            <person name="Bonito G."/>
            <person name="Buee M."/>
            <person name="Carver A."/>
            <person name="Chen C."/>
            <person name="Cichocki N."/>
            <person name="Clum A."/>
            <person name="Culley D."/>
            <person name="Crous P.W."/>
            <person name="Fauchery L."/>
            <person name="Girlanda M."/>
            <person name="Hayes R.D."/>
            <person name="Keri Z."/>
            <person name="LaButti K."/>
            <person name="Lipzen A."/>
            <person name="Lombard V."/>
            <person name="Magnuson J."/>
            <person name="Maillard F."/>
            <person name="Murat C."/>
            <person name="Nolan M."/>
            <person name="Ohm R.A."/>
            <person name="Pangilinan J."/>
            <person name="Pereira M.F."/>
            <person name="Perotto S."/>
            <person name="Peter M."/>
            <person name="Pfister S."/>
            <person name="Riley R."/>
            <person name="Sitrit Y."/>
            <person name="Stielow J.B."/>
            <person name="Szollosi G."/>
            <person name="Zifcakova L."/>
            <person name="Stursova M."/>
            <person name="Spatafora J.W."/>
            <person name="Tedersoo L."/>
            <person name="Vaario L.M."/>
            <person name="Yamada A."/>
            <person name="Yan M."/>
            <person name="Wang P."/>
            <person name="Xu J."/>
            <person name="Bruns T."/>
            <person name="Baldrian P."/>
            <person name="Vilgalys R."/>
            <person name="Dunand C."/>
            <person name="Henrissat B."/>
            <person name="Grigoriev I.V."/>
            <person name="Hibbett D."/>
            <person name="Nagy L.G."/>
            <person name="Martin F.M."/>
        </authorList>
    </citation>
    <scope>NUCLEOTIDE SEQUENCE</scope>
    <source>
        <strain evidence="2">UP504</strain>
    </source>
</reference>
<name>A0A9P6DPX9_9AGAM</name>
<organism evidence="2 3">
    <name type="scientific">Hydnum rufescens UP504</name>
    <dbReference type="NCBI Taxonomy" id="1448309"/>
    <lineage>
        <taxon>Eukaryota</taxon>
        <taxon>Fungi</taxon>
        <taxon>Dikarya</taxon>
        <taxon>Basidiomycota</taxon>
        <taxon>Agaricomycotina</taxon>
        <taxon>Agaricomycetes</taxon>
        <taxon>Cantharellales</taxon>
        <taxon>Hydnaceae</taxon>
        <taxon>Hydnum</taxon>
    </lineage>
</organism>
<feature type="region of interest" description="Disordered" evidence="1">
    <location>
        <begin position="59"/>
        <end position="81"/>
    </location>
</feature>
<dbReference type="Proteomes" id="UP000886523">
    <property type="component" value="Unassembled WGS sequence"/>
</dbReference>
<proteinExistence type="predicted"/>
<comment type="caution">
    <text evidence="2">The sequence shown here is derived from an EMBL/GenBank/DDBJ whole genome shotgun (WGS) entry which is preliminary data.</text>
</comment>
<gene>
    <name evidence="2" type="ORF">BS47DRAFT_1430095</name>
</gene>
<protein>
    <submittedName>
        <fullName evidence="2">Uncharacterized protein</fullName>
    </submittedName>
</protein>
<dbReference type="AlphaFoldDB" id="A0A9P6DPX9"/>
<dbReference type="OrthoDB" id="2663156at2759"/>
<evidence type="ECO:0000256" key="1">
    <source>
        <dbReference type="SAM" id="MobiDB-lite"/>
    </source>
</evidence>
<feature type="compositionally biased region" description="Polar residues" evidence="1">
    <location>
        <begin position="59"/>
        <end position="70"/>
    </location>
</feature>
<evidence type="ECO:0000313" key="3">
    <source>
        <dbReference type="Proteomes" id="UP000886523"/>
    </source>
</evidence>
<dbReference type="SUPFAM" id="SSF158702">
    <property type="entry name" value="Sec63 N-terminal domain-like"/>
    <property type="match status" value="1"/>
</dbReference>
<accession>A0A9P6DPX9</accession>
<evidence type="ECO:0000313" key="2">
    <source>
        <dbReference type="EMBL" id="KAF9506065.1"/>
    </source>
</evidence>
<sequence>MKLKGLLEIVSSSAEFESIPIRHHKDVSCFCEVGNHELQRALLQDLFVASSRLFAPATTSRPCLGLSTSPREGPKSIGSMR</sequence>
<dbReference type="EMBL" id="MU129125">
    <property type="protein sequence ID" value="KAF9506065.1"/>
    <property type="molecule type" value="Genomic_DNA"/>
</dbReference>
<keyword evidence="3" id="KW-1185">Reference proteome</keyword>